<dbReference type="AlphaFoldDB" id="A0A4Y2B3I1"/>
<evidence type="ECO:0000313" key="2">
    <source>
        <dbReference type="EMBL" id="GBL85604.1"/>
    </source>
</evidence>
<evidence type="ECO:0000256" key="1">
    <source>
        <dbReference type="SAM" id="MobiDB-lite"/>
    </source>
</evidence>
<protein>
    <submittedName>
        <fullName evidence="2">Uncharacterized protein</fullName>
    </submittedName>
</protein>
<sequence length="142" mass="16467">MWLRNSKSAKVFHSMTSKQRRGLARIQSRESTACEISSSVNSGEPPPAFTATPRHRQVDAAIRRGSHPCPKNPYFTKMKKNIQPQTQRCRNIRREDRKCELFLEGNIPFQLSFETFKSQKDINRQIPLPFILCIAKPKFHVI</sequence>
<name>A0A4Y2B3I1_ARAVE</name>
<reference evidence="2 3" key="1">
    <citation type="journal article" date="2019" name="Sci. Rep.">
        <title>Orb-weaving spider Araneus ventricosus genome elucidates the spidroin gene catalogue.</title>
        <authorList>
            <person name="Kono N."/>
            <person name="Nakamura H."/>
            <person name="Ohtoshi R."/>
            <person name="Moran D.A.P."/>
            <person name="Shinohara A."/>
            <person name="Yoshida Y."/>
            <person name="Fujiwara M."/>
            <person name="Mori M."/>
            <person name="Tomita M."/>
            <person name="Arakawa K."/>
        </authorList>
    </citation>
    <scope>NUCLEOTIDE SEQUENCE [LARGE SCALE GENOMIC DNA]</scope>
</reference>
<evidence type="ECO:0000313" key="3">
    <source>
        <dbReference type="Proteomes" id="UP000499080"/>
    </source>
</evidence>
<comment type="caution">
    <text evidence="2">The sequence shown here is derived from an EMBL/GenBank/DDBJ whole genome shotgun (WGS) entry which is preliminary data.</text>
</comment>
<gene>
    <name evidence="2" type="ORF">AVEN_160523_1</name>
</gene>
<keyword evidence="3" id="KW-1185">Reference proteome</keyword>
<accession>A0A4Y2B3I1</accession>
<dbReference type="Proteomes" id="UP000499080">
    <property type="component" value="Unassembled WGS sequence"/>
</dbReference>
<feature type="compositionally biased region" description="Polar residues" evidence="1">
    <location>
        <begin position="29"/>
        <end position="42"/>
    </location>
</feature>
<organism evidence="2 3">
    <name type="scientific">Araneus ventricosus</name>
    <name type="common">Orbweaver spider</name>
    <name type="synonym">Epeira ventricosa</name>
    <dbReference type="NCBI Taxonomy" id="182803"/>
    <lineage>
        <taxon>Eukaryota</taxon>
        <taxon>Metazoa</taxon>
        <taxon>Ecdysozoa</taxon>
        <taxon>Arthropoda</taxon>
        <taxon>Chelicerata</taxon>
        <taxon>Arachnida</taxon>
        <taxon>Araneae</taxon>
        <taxon>Araneomorphae</taxon>
        <taxon>Entelegynae</taxon>
        <taxon>Araneoidea</taxon>
        <taxon>Araneidae</taxon>
        <taxon>Araneus</taxon>
    </lineage>
</organism>
<dbReference type="EMBL" id="BGPR01082051">
    <property type="protein sequence ID" value="GBL85604.1"/>
    <property type="molecule type" value="Genomic_DNA"/>
</dbReference>
<feature type="region of interest" description="Disordered" evidence="1">
    <location>
        <begin position="1"/>
        <end position="55"/>
    </location>
</feature>
<proteinExistence type="predicted"/>